<sequence>MSTPVKAKKVKRELLHVDPEVAEALAADRPVVALESTIISHGMPYPQNLETAREVEQTVRDGGAVPATIAVLDGQLRVGLDPASLDRLARPGEPGEETAKASRRDLPVLLSSGRTAGTTVAATMFIANLAGVGVFATGGIGGVHRGAEQTYDVSADLLELAQTPVTVVCAGAKSLLDLPKTLELLETHSVPVLGYGTTEFPAFFSRTSGLFLDHQVDDVSALAAAVEAHRELRLRSGILVANPVPEADAIPAAEIDGIIEQAVTEADDQGVKGKDVTPFLLARINELTGGRSLVANIALVKNNAALAAALASELALP</sequence>
<feature type="binding site" evidence="6">
    <location>
        <position position="152"/>
    </location>
    <ligand>
        <name>Mn(2+)</name>
        <dbReference type="ChEBI" id="CHEBI:29035"/>
    </ligand>
</feature>
<reference evidence="8 9" key="1">
    <citation type="submission" date="2024-10" db="EMBL/GenBank/DDBJ databases">
        <title>The Natural Products Discovery Center: Release of the First 8490 Sequenced Strains for Exploring Actinobacteria Biosynthetic Diversity.</title>
        <authorList>
            <person name="Kalkreuter E."/>
            <person name="Kautsar S.A."/>
            <person name="Yang D."/>
            <person name="Bader C.D."/>
            <person name="Teijaro C.N."/>
            <person name="Fluegel L."/>
            <person name="Davis C.M."/>
            <person name="Simpson J.R."/>
            <person name="Lauterbach L."/>
            <person name="Steele A.D."/>
            <person name="Gui C."/>
            <person name="Meng S."/>
            <person name="Li G."/>
            <person name="Viehrig K."/>
            <person name="Ye F."/>
            <person name="Su P."/>
            <person name="Kiefer A.F."/>
            <person name="Nichols A."/>
            <person name="Cepeda A.J."/>
            <person name="Yan W."/>
            <person name="Fan B."/>
            <person name="Jiang Y."/>
            <person name="Adhikari A."/>
            <person name="Zheng C.-J."/>
            <person name="Schuster L."/>
            <person name="Cowan T.M."/>
            <person name="Smanski M.J."/>
            <person name="Chevrette M.G."/>
            <person name="De Carvalho L.P.S."/>
            <person name="Shen B."/>
        </authorList>
    </citation>
    <scope>NUCLEOTIDE SEQUENCE [LARGE SCALE GENOMIC DNA]</scope>
    <source>
        <strain evidence="8 9">NPDC049639</strain>
    </source>
</reference>
<keyword evidence="5 6" id="KW-0326">Glycosidase</keyword>
<proteinExistence type="inferred from homology"/>
<evidence type="ECO:0000256" key="1">
    <source>
        <dbReference type="ARBA" id="ARBA00022723"/>
    </source>
</evidence>
<feature type="binding site" evidence="6">
    <location>
        <position position="100"/>
    </location>
    <ligand>
        <name>substrate</name>
    </ligand>
</feature>
<keyword evidence="9" id="KW-1185">Reference proteome</keyword>
<keyword evidence="2 6" id="KW-0378">Hydrolase</keyword>
<dbReference type="Pfam" id="PF04227">
    <property type="entry name" value="Indigoidine_A"/>
    <property type="match status" value="1"/>
</dbReference>
<evidence type="ECO:0000313" key="9">
    <source>
        <dbReference type="Proteomes" id="UP001612915"/>
    </source>
</evidence>
<comment type="caution">
    <text evidence="8">The sequence shown here is derived from an EMBL/GenBank/DDBJ whole genome shotgun (WGS) entry which is preliminary data.</text>
</comment>
<dbReference type="SUPFAM" id="SSF110581">
    <property type="entry name" value="Indigoidine synthase A-like"/>
    <property type="match status" value="1"/>
</dbReference>
<feature type="active site" description="Nucleophile" evidence="6">
    <location>
        <position position="173"/>
    </location>
</feature>
<keyword evidence="3 6" id="KW-0464">Manganese</keyword>
<comment type="subunit">
    <text evidence="6">Homotrimer.</text>
</comment>
<feature type="region of interest" description="Disordered" evidence="7">
    <location>
        <begin position="85"/>
        <end position="105"/>
    </location>
</feature>
<accession>A0ABW8AMP4</accession>
<dbReference type="InterPro" id="IPR007342">
    <property type="entry name" value="PsuG"/>
</dbReference>
<evidence type="ECO:0000256" key="2">
    <source>
        <dbReference type="ARBA" id="ARBA00022801"/>
    </source>
</evidence>
<dbReference type="PANTHER" id="PTHR42909">
    <property type="entry name" value="ZGC:136858"/>
    <property type="match status" value="1"/>
</dbReference>
<dbReference type="RefSeq" id="WP_398279717.1">
    <property type="nucleotide sequence ID" value="NZ_JBITLV010000003.1"/>
</dbReference>
<comment type="cofactor">
    <cofactor evidence="6">
        <name>Mn(2+)</name>
        <dbReference type="ChEBI" id="CHEBI:29035"/>
    </cofactor>
    <text evidence="6">Binds 1 Mn(2+) ion per subunit.</text>
</comment>
<dbReference type="PANTHER" id="PTHR42909:SF1">
    <property type="entry name" value="CARBOHYDRATE KINASE PFKB DOMAIN-CONTAINING PROTEIN"/>
    <property type="match status" value="1"/>
</dbReference>
<comment type="catalytic activity">
    <reaction evidence="6">
        <text>D-ribose 5-phosphate + uracil = psi-UMP + H2O</text>
        <dbReference type="Rhea" id="RHEA:18337"/>
        <dbReference type="ChEBI" id="CHEBI:15377"/>
        <dbReference type="ChEBI" id="CHEBI:17568"/>
        <dbReference type="ChEBI" id="CHEBI:58380"/>
        <dbReference type="ChEBI" id="CHEBI:78346"/>
        <dbReference type="EC" id="4.2.1.70"/>
    </reaction>
</comment>
<dbReference type="Gene3D" id="3.40.1790.10">
    <property type="entry name" value="Indigoidine synthase domain"/>
    <property type="match status" value="1"/>
</dbReference>
<dbReference type="Proteomes" id="UP001612915">
    <property type="component" value="Unassembled WGS sequence"/>
</dbReference>
<dbReference type="EC" id="4.2.1.70" evidence="6"/>
<dbReference type="InterPro" id="IPR022830">
    <property type="entry name" value="Indigdn_synthA-like"/>
</dbReference>
<feature type="active site" description="Proton donor" evidence="6">
    <location>
        <position position="35"/>
    </location>
</feature>
<organism evidence="8 9">
    <name type="scientific">Spongisporangium articulatum</name>
    <dbReference type="NCBI Taxonomy" id="3362603"/>
    <lineage>
        <taxon>Bacteria</taxon>
        <taxon>Bacillati</taxon>
        <taxon>Actinomycetota</taxon>
        <taxon>Actinomycetes</taxon>
        <taxon>Kineosporiales</taxon>
        <taxon>Kineosporiaceae</taxon>
        <taxon>Spongisporangium</taxon>
    </lineage>
</organism>
<dbReference type="GO" id="GO:0016798">
    <property type="term" value="F:hydrolase activity, acting on glycosyl bonds"/>
    <property type="evidence" value="ECO:0007669"/>
    <property type="project" value="UniProtKB-KW"/>
</dbReference>
<name>A0ABW8AMP4_9ACTN</name>
<dbReference type="EMBL" id="JBITLV010000003">
    <property type="protein sequence ID" value="MFI7587644.1"/>
    <property type="molecule type" value="Genomic_DNA"/>
</dbReference>
<evidence type="ECO:0000256" key="7">
    <source>
        <dbReference type="SAM" id="MobiDB-lite"/>
    </source>
</evidence>
<feature type="binding site" evidence="6">
    <location>
        <begin position="154"/>
        <end position="156"/>
    </location>
    <ligand>
        <name>substrate</name>
    </ligand>
</feature>
<evidence type="ECO:0000313" key="8">
    <source>
        <dbReference type="EMBL" id="MFI7587644.1"/>
    </source>
</evidence>
<evidence type="ECO:0000256" key="4">
    <source>
        <dbReference type="ARBA" id="ARBA00023239"/>
    </source>
</evidence>
<feature type="binding site" evidence="6">
    <location>
        <position position="120"/>
    </location>
    <ligand>
        <name>substrate</name>
    </ligand>
</feature>
<comment type="function">
    <text evidence="6">Catalyzes the reversible cleavage of pseudouridine 5'-phosphate (PsiMP) to ribose 5-phosphate and uracil. Functions biologically in the cleavage direction, as part of a pseudouridine degradation pathway.</text>
</comment>
<keyword evidence="4 6" id="KW-0456">Lyase</keyword>
<gene>
    <name evidence="6" type="primary">psuG</name>
    <name evidence="8" type="ORF">ACIB24_11270</name>
</gene>
<protein>
    <recommendedName>
        <fullName evidence="6">Pseudouridine-5'-phosphate glycosidase</fullName>
        <shortName evidence="6">PsiMP glycosidase</shortName>
        <ecNumber evidence="6">4.2.1.70</ecNumber>
    </recommendedName>
</protein>
<dbReference type="HAMAP" id="MF_01876">
    <property type="entry name" value="PsiMP_glycosidase"/>
    <property type="match status" value="1"/>
</dbReference>
<evidence type="ECO:0000256" key="6">
    <source>
        <dbReference type="HAMAP-Rule" id="MF_01876"/>
    </source>
</evidence>
<comment type="similarity">
    <text evidence="6">Belongs to the pseudouridine-5'-phosphate glycosidase family.</text>
</comment>
<evidence type="ECO:0000256" key="3">
    <source>
        <dbReference type="ARBA" id="ARBA00023211"/>
    </source>
</evidence>
<evidence type="ECO:0000256" key="5">
    <source>
        <dbReference type="ARBA" id="ARBA00023295"/>
    </source>
</evidence>
<keyword evidence="1 6" id="KW-0479">Metal-binding</keyword>